<evidence type="ECO:0000256" key="1">
    <source>
        <dbReference type="ARBA" id="ARBA00000085"/>
    </source>
</evidence>
<gene>
    <name evidence="6" type="ORF">HHT355_2409</name>
</gene>
<dbReference type="EC" id="2.7.13.3" evidence="2"/>
<dbReference type="EMBL" id="CVTD020000026">
    <property type="protein sequence ID" value="CRZ35595.1"/>
    <property type="molecule type" value="Genomic_DNA"/>
</dbReference>
<proteinExistence type="predicted"/>
<dbReference type="InterPro" id="IPR003594">
    <property type="entry name" value="HATPase_dom"/>
</dbReference>
<dbReference type="OrthoDB" id="9797586at2"/>
<keyword evidence="4" id="KW-0902">Two-component regulatory system</keyword>
<protein>
    <recommendedName>
        <fullName evidence="2">histidine kinase</fullName>
        <ecNumber evidence="2">2.7.13.3</ecNumber>
    </recommendedName>
</protein>
<dbReference type="GO" id="GO:0004673">
    <property type="term" value="F:protein histidine kinase activity"/>
    <property type="evidence" value="ECO:0007669"/>
    <property type="project" value="UniProtKB-EC"/>
</dbReference>
<evidence type="ECO:0000256" key="4">
    <source>
        <dbReference type="ARBA" id="ARBA00023012"/>
    </source>
</evidence>
<evidence type="ECO:0000313" key="6">
    <source>
        <dbReference type="EMBL" id="CRZ35595.1"/>
    </source>
</evidence>
<organism evidence="6 7">
    <name type="scientific">Herbinix hemicellulosilytica</name>
    <dbReference type="NCBI Taxonomy" id="1564487"/>
    <lineage>
        <taxon>Bacteria</taxon>
        <taxon>Bacillati</taxon>
        <taxon>Bacillota</taxon>
        <taxon>Clostridia</taxon>
        <taxon>Lachnospirales</taxon>
        <taxon>Lachnospiraceae</taxon>
        <taxon>Herbinix</taxon>
    </lineage>
</organism>
<keyword evidence="7" id="KW-1185">Reference proteome</keyword>
<comment type="catalytic activity">
    <reaction evidence="1">
        <text>ATP + protein L-histidine = ADP + protein N-phospho-L-histidine.</text>
        <dbReference type="EC" id="2.7.13.3"/>
    </reaction>
</comment>
<dbReference type="InterPro" id="IPR036890">
    <property type="entry name" value="HATPase_C_sf"/>
</dbReference>
<dbReference type="GO" id="GO:0000160">
    <property type="term" value="P:phosphorelay signal transduction system"/>
    <property type="evidence" value="ECO:0007669"/>
    <property type="project" value="UniProtKB-KW"/>
</dbReference>
<dbReference type="SUPFAM" id="SSF55874">
    <property type="entry name" value="ATPase domain of HSP90 chaperone/DNA topoisomerase II/histidine kinase"/>
    <property type="match status" value="1"/>
</dbReference>
<feature type="domain" description="Histidine kinase" evidence="5">
    <location>
        <begin position="1"/>
        <end position="107"/>
    </location>
</feature>
<accession>A0A0H5SKG5</accession>
<reference evidence="6 7" key="1">
    <citation type="submission" date="2015-06" db="EMBL/GenBank/DDBJ databases">
        <authorList>
            <person name="Wibberg Daniel"/>
        </authorList>
    </citation>
    <scope>NUCLEOTIDE SEQUENCE [LARGE SCALE GENOMIC DNA]</scope>
    <source>
        <strain evidence="6 7">T3/55T</strain>
    </source>
</reference>
<keyword evidence="3" id="KW-0418">Kinase</keyword>
<dbReference type="PROSITE" id="PS50109">
    <property type="entry name" value="HIS_KIN"/>
    <property type="match status" value="1"/>
</dbReference>
<dbReference type="Gene3D" id="3.30.565.10">
    <property type="entry name" value="Histidine kinase-like ATPase, C-terminal domain"/>
    <property type="match status" value="1"/>
</dbReference>
<evidence type="ECO:0000259" key="5">
    <source>
        <dbReference type="PROSITE" id="PS50109"/>
    </source>
</evidence>
<evidence type="ECO:0000256" key="2">
    <source>
        <dbReference type="ARBA" id="ARBA00012438"/>
    </source>
</evidence>
<dbReference type="AlphaFoldDB" id="A0A0H5SKG5"/>
<dbReference type="Proteomes" id="UP000236497">
    <property type="component" value="Unassembled WGS sequence"/>
</dbReference>
<dbReference type="PANTHER" id="PTHR43065">
    <property type="entry name" value="SENSOR HISTIDINE KINASE"/>
    <property type="match status" value="1"/>
</dbReference>
<dbReference type="InterPro" id="IPR004358">
    <property type="entry name" value="Sig_transdc_His_kin-like_C"/>
</dbReference>
<keyword evidence="3" id="KW-0808">Transferase</keyword>
<name>A0A0H5SKG5_HERHM</name>
<dbReference type="Pfam" id="PF02518">
    <property type="entry name" value="HATPase_c"/>
    <property type="match status" value="1"/>
</dbReference>
<sequence length="185" mass="20864">MLPELSLNILDIVNNSIRAKADLITIEVRIHKKEDVLIIKITDNGHGIPEELLSKVEDPFFTTRNTRNIGLGIPFLKQAAEITGGIFKIESIPGIKTVVYASFGLTHIDRMPLGDICSTIYTLLLANQSIDFLYIYEVDGKEFQLDTRKFREILGDIPFDTPEVAGFIRDYLTQNHREVDGGIIF</sequence>
<dbReference type="InterPro" id="IPR005467">
    <property type="entry name" value="His_kinase_dom"/>
</dbReference>
<dbReference type="PRINTS" id="PR00344">
    <property type="entry name" value="BCTRLSENSOR"/>
</dbReference>
<evidence type="ECO:0000256" key="3">
    <source>
        <dbReference type="ARBA" id="ARBA00022777"/>
    </source>
</evidence>
<dbReference type="RefSeq" id="WP_103203671.1">
    <property type="nucleotide sequence ID" value="NZ_CVTD020000026.1"/>
</dbReference>
<dbReference type="SMART" id="SM00387">
    <property type="entry name" value="HATPase_c"/>
    <property type="match status" value="1"/>
</dbReference>
<dbReference type="CDD" id="cd00075">
    <property type="entry name" value="HATPase"/>
    <property type="match status" value="1"/>
</dbReference>
<evidence type="ECO:0000313" key="7">
    <source>
        <dbReference type="Proteomes" id="UP000236497"/>
    </source>
</evidence>